<protein>
    <recommendedName>
        <fullName evidence="5">dUTPase-like domain-containing protein</fullName>
    </recommendedName>
</protein>
<organism evidence="6 7">
    <name type="scientific">Pelusios castaneus</name>
    <name type="common">West African mud turtle</name>
    <dbReference type="NCBI Taxonomy" id="367368"/>
    <lineage>
        <taxon>Eukaryota</taxon>
        <taxon>Metazoa</taxon>
        <taxon>Chordata</taxon>
        <taxon>Craniata</taxon>
        <taxon>Vertebrata</taxon>
        <taxon>Euteleostomi</taxon>
        <taxon>Archelosauria</taxon>
        <taxon>Testudinata</taxon>
        <taxon>Testudines</taxon>
        <taxon>Pleurodira</taxon>
        <taxon>Pelomedusidae</taxon>
        <taxon>Pelusios</taxon>
    </lineage>
</organism>
<dbReference type="Proteomes" id="UP000694393">
    <property type="component" value="Unplaced"/>
</dbReference>
<evidence type="ECO:0000256" key="1">
    <source>
        <dbReference type="ARBA" id="ARBA00022670"/>
    </source>
</evidence>
<evidence type="ECO:0000256" key="2">
    <source>
        <dbReference type="ARBA" id="ARBA00022750"/>
    </source>
</evidence>
<sequence>MGKPAPPYVKIVQGPTESYSLFLDRLREAIERSPNLTPDAKERPSEGRDETSASTRSPGCLDRLTGATRGSAGVDLATATDVTLQDDKVQVISTTVDGPLGHGLSALLIGRSSTSKQGLFVLPGLVDADYTGNIGIMIRALYPPVNIAAGTRIAQLIPFKGCVPKTTAVQRGPHGFGSTGSAQVAFAMELNSQRMKN</sequence>
<accession>A0A8C8SFP6</accession>
<keyword evidence="2" id="KW-0064">Aspartyl protease</keyword>
<dbReference type="Pfam" id="PF00692">
    <property type="entry name" value="dUTPase"/>
    <property type="match status" value="1"/>
</dbReference>
<dbReference type="SUPFAM" id="SSF47353">
    <property type="entry name" value="Retrovirus capsid dimerization domain-like"/>
    <property type="match status" value="1"/>
</dbReference>
<feature type="compositionally biased region" description="Basic and acidic residues" evidence="4">
    <location>
        <begin position="39"/>
        <end position="51"/>
    </location>
</feature>
<evidence type="ECO:0000256" key="3">
    <source>
        <dbReference type="ARBA" id="ARBA00022801"/>
    </source>
</evidence>
<name>A0A8C8SFP6_9SAUR</name>
<dbReference type="AlphaFoldDB" id="A0A8C8SFP6"/>
<feature type="region of interest" description="Disordered" evidence="4">
    <location>
        <begin position="31"/>
        <end position="66"/>
    </location>
</feature>
<keyword evidence="1" id="KW-0645">Protease</keyword>
<dbReference type="PANTHER" id="PTHR19422:SF123">
    <property type="entry name" value="RT1 CLASS I, LOCUS CE15"/>
    <property type="match status" value="1"/>
</dbReference>
<reference evidence="6" key="1">
    <citation type="submission" date="2025-08" db="UniProtKB">
        <authorList>
            <consortium name="Ensembl"/>
        </authorList>
    </citation>
    <scope>IDENTIFICATION</scope>
</reference>
<evidence type="ECO:0000313" key="7">
    <source>
        <dbReference type="Proteomes" id="UP000694393"/>
    </source>
</evidence>
<dbReference type="Gene3D" id="2.70.40.10">
    <property type="match status" value="1"/>
</dbReference>
<dbReference type="InterPro" id="IPR051592">
    <property type="entry name" value="HERV-K_Pro_peptidase_A2"/>
</dbReference>
<evidence type="ECO:0000256" key="4">
    <source>
        <dbReference type="SAM" id="MobiDB-lite"/>
    </source>
</evidence>
<dbReference type="Gene3D" id="1.10.1200.30">
    <property type="match status" value="1"/>
</dbReference>
<feature type="domain" description="dUTPase-like" evidence="5">
    <location>
        <begin position="65"/>
        <end position="180"/>
    </location>
</feature>
<keyword evidence="7" id="KW-1185">Reference proteome</keyword>
<dbReference type="PANTHER" id="PTHR19422">
    <property type="entry name" value="GAG RETROVIRAL POLYPROTEIN"/>
    <property type="match status" value="1"/>
</dbReference>
<reference evidence="6" key="2">
    <citation type="submission" date="2025-09" db="UniProtKB">
        <authorList>
            <consortium name="Ensembl"/>
        </authorList>
    </citation>
    <scope>IDENTIFICATION</scope>
</reference>
<keyword evidence="3" id="KW-0378">Hydrolase</keyword>
<evidence type="ECO:0000313" key="6">
    <source>
        <dbReference type="Ensembl" id="ENSPCEP00000019926.1"/>
    </source>
</evidence>
<proteinExistence type="predicted"/>
<dbReference type="GO" id="GO:0004190">
    <property type="term" value="F:aspartic-type endopeptidase activity"/>
    <property type="evidence" value="ECO:0007669"/>
    <property type="project" value="UniProtKB-KW"/>
</dbReference>
<evidence type="ECO:0000259" key="5">
    <source>
        <dbReference type="Pfam" id="PF00692"/>
    </source>
</evidence>
<dbReference type="InterPro" id="IPR033704">
    <property type="entry name" value="dUTPase_trimeric"/>
</dbReference>
<dbReference type="SUPFAM" id="SSF51283">
    <property type="entry name" value="dUTPase-like"/>
    <property type="match status" value="1"/>
</dbReference>
<dbReference type="Ensembl" id="ENSPCET00000020596.1">
    <property type="protein sequence ID" value="ENSPCEP00000019926.1"/>
    <property type="gene ID" value="ENSPCEG00000015425.1"/>
</dbReference>
<dbReference type="InterPro" id="IPR008916">
    <property type="entry name" value="Retrov_capsid_C"/>
</dbReference>
<dbReference type="CDD" id="cd07557">
    <property type="entry name" value="trimeric_dUTPase"/>
    <property type="match status" value="1"/>
</dbReference>
<dbReference type="GO" id="GO:0006508">
    <property type="term" value="P:proteolysis"/>
    <property type="evidence" value="ECO:0007669"/>
    <property type="project" value="UniProtKB-KW"/>
</dbReference>
<dbReference type="InterPro" id="IPR029054">
    <property type="entry name" value="dUTPase-like"/>
</dbReference>
<dbReference type="InterPro" id="IPR036157">
    <property type="entry name" value="dUTPase-like_sf"/>
</dbReference>